<gene>
    <name evidence="1" type="ORF">P171DRAFT_215575</name>
</gene>
<evidence type="ECO:0000313" key="2">
    <source>
        <dbReference type="Proteomes" id="UP000799764"/>
    </source>
</evidence>
<dbReference type="AlphaFoldDB" id="A0A9P4PNW8"/>
<dbReference type="Proteomes" id="UP000799764">
    <property type="component" value="Unassembled WGS sequence"/>
</dbReference>
<evidence type="ECO:0000313" key="1">
    <source>
        <dbReference type="EMBL" id="KAF2448585.1"/>
    </source>
</evidence>
<sequence>MQPQAKLYAVLWVASKVCHVVCHVQGFNKYCLIRTTVGLALISAYMVKAQSAGFVLLRDVGNAASRKLQTPWQWCLVVGAVTLRAAWHLGTSSFVVNRKGVALLVLRHLLYGMPSLDATRCQSIIAQLPQLFRTVISTTLPFHQQASCYHYQSIVPFVDQEVLDFVQTGRSCRVAAAEQKLCWLVCRVLEAGLGAHQRLRRAGLVL</sequence>
<comment type="caution">
    <text evidence="1">The sequence shown here is derived from an EMBL/GenBank/DDBJ whole genome shotgun (WGS) entry which is preliminary data.</text>
</comment>
<keyword evidence="2" id="KW-1185">Reference proteome</keyword>
<dbReference type="EMBL" id="MU001495">
    <property type="protein sequence ID" value="KAF2448585.1"/>
    <property type="molecule type" value="Genomic_DNA"/>
</dbReference>
<reference evidence="1" key="1">
    <citation type="journal article" date="2020" name="Stud. Mycol.">
        <title>101 Dothideomycetes genomes: a test case for predicting lifestyles and emergence of pathogens.</title>
        <authorList>
            <person name="Haridas S."/>
            <person name="Albert R."/>
            <person name="Binder M."/>
            <person name="Bloem J."/>
            <person name="Labutti K."/>
            <person name="Salamov A."/>
            <person name="Andreopoulos B."/>
            <person name="Baker S."/>
            <person name="Barry K."/>
            <person name="Bills G."/>
            <person name="Bluhm B."/>
            <person name="Cannon C."/>
            <person name="Castanera R."/>
            <person name="Culley D."/>
            <person name="Daum C."/>
            <person name="Ezra D."/>
            <person name="Gonzalez J."/>
            <person name="Henrissat B."/>
            <person name="Kuo A."/>
            <person name="Liang C."/>
            <person name="Lipzen A."/>
            <person name="Lutzoni F."/>
            <person name="Magnuson J."/>
            <person name="Mondo S."/>
            <person name="Nolan M."/>
            <person name="Ohm R."/>
            <person name="Pangilinan J."/>
            <person name="Park H.-J."/>
            <person name="Ramirez L."/>
            <person name="Alfaro M."/>
            <person name="Sun H."/>
            <person name="Tritt A."/>
            <person name="Yoshinaga Y."/>
            <person name="Zwiers L.-H."/>
            <person name="Turgeon B."/>
            <person name="Goodwin S."/>
            <person name="Spatafora J."/>
            <person name="Crous P."/>
            <person name="Grigoriev I."/>
        </authorList>
    </citation>
    <scope>NUCLEOTIDE SEQUENCE</scope>
    <source>
        <strain evidence="1">CBS 690.94</strain>
    </source>
</reference>
<name>A0A9P4PNW8_9PLEO</name>
<proteinExistence type="predicted"/>
<organism evidence="1 2">
    <name type="scientific">Karstenula rhodostoma CBS 690.94</name>
    <dbReference type="NCBI Taxonomy" id="1392251"/>
    <lineage>
        <taxon>Eukaryota</taxon>
        <taxon>Fungi</taxon>
        <taxon>Dikarya</taxon>
        <taxon>Ascomycota</taxon>
        <taxon>Pezizomycotina</taxon>
        <taxon>Dothideomycetes</taxon>
        <taxon>Pleosporomycetidae</taxon>
        <taxon>Pleosporales</taxon>
        <taxon>Massarineae</taxon>
        <taxon>Didymosphaeriaceae</taxon>
        <taxon>Karstenula</taxon>
    </lineage>
</organism>
<protein>
    <submittedName>
        <fullName evidence="1">Uncharacterized protein</fullName>
    </submittedName>
</protein>
<accession>A0A9P4PNW8</accession>